<dbReference type="RefSeq" id="WP_055154988.1">
    <property type="nucleotide sequence ID" value="NZ_CYZU01000062.1"/>
</dbReference>
<gene>
    <name evidence="10" type="ORF">ERS852491_04441</name>
</gene>
<comment type="similarity">
    <text evidence="1">Belongs to the acyl-ACP thioesterase family.</text>
</comment>
<sequence>MYAFDSRVRYSEIDHQGTMTLPALINYFQDCSTFQSEDIGVGLEVLRERKKAWLLSYWQVVIDRFPKMGEQITVGTFATGFKGLYGNRNFVMKDEQGNMTACANSVWVFMDIEKGRPARPGEEDIAPYGMEPPLEMHYEDRKIKLPESCKSLPSFPVRKYHIDTNEHVNNCQYVQMALEILPEDMKIGQLRVDYKKSAVYGDIIYPKASFEAERTVVELCDRNEKPYAVIEFKPKSTQP</sequence>
<evidence type="ECO:0000259" key="9">
    <source>
        <dbReference type="Pfam" id="PF20791"/>
    </source>
</evidence>
<reference evidence="10 11" key="1">
    <citation type="submission" date="2015-09" db="EMBL/GenBank/DDBJ databases">
        <authorList>
            <consortium name="Pathogen Informatics"/>
        </authorList>
    </citation>
    <scope>NUCLEOTIDE SEQUENCE [LARGE SCALE GENOMIC DNA]</scope>
    <source>
        <strain evidence="10 11">2789STDY5834876</strain>
    </source>
</reference>
<evidence type="ECO:0000256" key="3">
    <source>
        <dbReference type="ARBA" id="ARBA00022801"/>
    </source>
</evidence>
<dbReference type="Pfam" id="PF20791">
    <property type="entry name" value="Acyl-ACP_TE_C"/>
    <property type="match status" value="1"/>
</dbReference>
<name>A0A174KXH1_9FIRM</name>
<dbReference type="EMBL" id="CYZU01000062">
    <property type="protein sequence ID" value="CUP16673.1"/>
    <property type="molecule type" value="Genomic_DNA"/>
</dbReference>
<dbReference type="InterPro" id="IPR045023">
    <property type="entry name" value="FATA/B"/>
</dbReference>
<dbReference type="OrthoDB" id="9801517at2"/>
<evidence type="ECO:0000313" key="10">
    <source>
        <dbReference type="EMBL" id="CUP16673.1"/>
    </source>
</evidence>
<keyword evidence="2" id="KW-0444">Lipid biosynthesis</keyword>
<evidence type="ECO:0000313" key="11">
    <source>
        <dbReference type="Proteomes" id="UP000095544"/>
    </source>
</evidence>
<keyword evidence="6" id="KW-0443">Lipid metabolism</keyword>
<keyword evidence="5" id="KW-0809">Transit peptide</keyword>
<dbReference type="PANTHER" id="PTHR31727">
    <property type="entry name" value="OLEOYL-ACYL CARRIER PROTEIN THIOESTERASE 1, CHLOROPLASTIC"/>
    <property type="match status" value="1"/>
</dbReference>
<dbReference type="Pfam" id="PF01643">
    <property type="entry name" value="Acyl-ACP_TE"/>
    <property type="match status" value="1"/>
</dbReference>
<protein>
    <submittedName>
        <fullName evidence="10">Acyl-ACP thioesterase</fullName>
    </submittedName>
</protein>
<dbReference type="STRING" id="39482.ERS852491_04441"/>
<dbReference type="AlphaFoldDB" id="A0A174KXH1"/>
<evidence type="ECO:0000256" key="4">
    <source>
        <dbReference type="ARBA" id="ARBA00022832"/>
    </source>
</evidence>
<evidence type="ECO:0000256" key="7">
    <source>
        <dbReference type="ARBA" id="ARBA00023160"/>
    </source>
</evidence>
<keyword evidence="3" id="KW-0378">Hydrolase</keyword>
<organism evidence="10 11">
    <name type="scientific">Faecalicatena contorta</name>
    <dbReference type="NCBI Taxonomy" id="39482"/>
    <lineage>
        <taxon>Bacteria</taxon>
        <taxon>Bacillati</taxon>
        <taxon>Bacillota</taxon>
        <taxon>Clostridia</taxon>
        <taxon>Lachnospirales</taxon>
        <taxon>Lachnospiraceae</taxon>
        <taxon>Faecalicatena</taxon>
    </lineage>
</organism>
<dbReference type="CDD" id="cd00586">
    <property type="entry name" value="4HBT"/>
    <property type="match status" value="1"/>
</dbReference>
<evidence type="ECO:0000259" key="8">
    <source>
        <dbReference type="Pfam" id="PF01643"/>
    </source>
</evidence>
<keyword evidence="7" id="KW-0275">Fatty acid biosynthesis</keyword>
<evidence type="ECO:0000256" key="5">
    <source>
        <dbReference type="ARBA" id="ARBA00022946"/>
    </source>
</evidence>
<evidence type="ECO:0000256" key="1">
    <source>
        <dbReference type="ARBA" id="ARBA00006500"/>
    </source>
</evidence>
<proteinExistence type="inferred from homology"/>
<dbReference type="GO" id="GO:0016297">
    <property type="term" value="F:fatty acyl-[ACP] hydrolase activity"/>
    <property type="evidence" value="ECO:0007669"/>
    <property type="project" value="InterPro"/>
</dbReference>
<dbReference type="InterPro" id="IPR029069">
    <property type="entry name" value="HotDog_dom_sf"/>
</dbReference>
<dbReference type="InterPro" id="IPR002864">
    <property type="entry name" value="Acyl-ACP_thioesterase_NHD"/>
</dbReference>
<feature type="domain" description="Acyl-ACP thioesterase-like C-terminal" evidence="9">
    <location>
        <begin position="154"/>
        <end position="205"/>
    </location>
</feature>
<accession>A0A174KXH1</accession>
<dbReference type="InterPro" id="IPR049427">
    <property type="entry name" value="Acyl-ACP_TE_C"/>
</dbReference>
<dbReference type="SUPFAM" id="SSF54637">
    <property type="entry name" value="Thioesterase/thiol ester dehydrase-isomerase"/>
    <property type="match status" value="2"/>
</dbReference>
<feature type="domain" description="Acyl-ACP thioesterase N-terminal hotdog" evidence="8">
    <location>
        <begin position="7"/>
        <end position="128"/>
    </location>
</feature>
<dbReference type="GO" id="GO:0000036">
    <property type="term" value="F:acyl carrier activity"/>
    <property type="evidence" value="ECO:0007669"/>
    <property type="project" value="TreeGrafter"/>
</dbReference>
<dbReference type="PANTHER" id="PTHR31727:SF6">
    <property type="entry name" value="OLEOYL-ACYL CARRIER PROTEIN THIOESTERASE 1, CHLOROPLASTIC"/>
    <property type="match status" value="1"/>
</dbReference>
<evidence type="ECO:0000256" key="2">
    <source>
        <dbReference type="ARBA" id="ARBA00022516"/>
    </source>
</evidence>
<dbReference type="Proteomes" id="UP000095544">
    <property type="component" value="Unassembled WGS sequence"/>
</dbReference>
<keyword evidence="4" id="KW-0276">Fatty acid metabolism</keyword>
<evidence type="ECO:0000256" key="6">
    <source>
        <dbReference type="ARBA" id="ARBA00023098"/>
    </source>
</evidence>
<dbReference type="Gene3D" id="3.10.129.10">
    <property type="entry name" value="Hotdog Thioesterase"/>
    <property type="match status" value="1"/>
</dbReference>